<keyword evidence="1" id="KW-1185">Reference proteome</keyword>
<name>A0A6J2K142_BOMMA</name>
<reference evidence="2" key="1">
    <citation type="submission" date="2025-08" db="UniProtKB">
        <authorList>
            <consortium name="RefSeq"/>
        </authorList>
    </citation>
    <scope>IDENTIFICATION</scope>
    <source>
        <tissue evidence="2">Silk gland</tissue>
    </source>
</reference>
<evidence type="ECO:0000313" key="2">
    <source>
        <dbReference type="RefSeq" id="XP_028034717.1"/>
    </source>
</evidence>
<gene>
    <name evidence="2" type="primary">LOC114246417</name>
</gene>
<sequence>MQDSYFNDTPDARNQRLAPWRVGMQNISCLPGILIHIYINMLKMSKCLVPLIEASDRTTVKNKSPCITSSKQGRICGKIVHTGIVEMFHSEKLLFFLYWLLVLYNTVSHNTELCRNVSTVLQDGCIYFNLLLSTSCSTKMLFLK</sequence>
<dbReference type="KEGG" id="bman:114246417"/>
<accession>A0A6J2K142</accession>
<proteinExistence type="predicted"/>
<organism evidence="1 2">
    <name type="scientific">Bombyx mandarina</name>
    <name type="common">Wild silk moth</name>
    <name type="synonym">Wild silkworm</name>
    <dbReference type="NCBI Taxonomy" id="7092"/>
    <lineage>
        <taxon>Eukaryota</taxon>
        <taxon>Metazoa</taxon>
        <taxon>Ecdysozoa</taxon>
        <taxon>Arthropoda</taxon>
        <taxon>Hexapoda</taxon>
        <taxon>Insecta</taxon>
        <taxon>Pterygota</taxon>
        <taxon>Neoptera</taxon>
        <taxon>Endopterygota</taxon>
        <taxon>Lepidoptera</taxon>
        <taxon>Glossata</taxon>
        <taxon>Ditrysia</taxon>
        <taxon>Bombycoidea</taxon>
        <taxon>Bombycidae</taxon>
        <taxon>Bombycinae</taxon>
        <taxon>Bombyx</taxon>
    </lineage>
</organism>
<dbReference type="RefSeq" id="XP_028034717.1">
    <property type="nucleotide sequence ID" value="XM_028178916.1"/>
</dbReference>
<evidence type="ECO:0000313" key="1">
    <source>
        <dbReference type="Proteomes" id="UP000504629"/>
    </source>
</evidence>
<dbReference type="GeneID" id="114246417"/>
<protein>
    <submittedName>
        <fullName evidence="2">Uncharacterized protein LOC114246417</fullName>
    </submittedName>
</protein>
<dbReference type="AlphaFoldDB" id="A0A6J2K142"/>
<dbReference type="Proteomes" id="UP000504629">
    <property type="component" value="Unplaced"/>
</dbReference>